<dbReference type="PROSITE" id="PS00301">
    <property type="entry name" value="G_TR_1"/>
    <property type="match status" value="1"/>
</dbReference>
<dbReference type="Gene3D" id="3.40.50.300">
    <property type="entry name" value="P-loop containing nucleotide triphosphate hydrolases"/>
    <property type="match status" value="1"/>
</dbReference>
<dbReference type="InterPro" id="IPR000795">
    <property type="entry name" value="T_Tr_GTP-bd_dom"/>
</dbReference>
<gene>
    <name evidence="5" type="primary">MEF2</name>
    <name evidence="7" type="ORF">BGT96224V2_LOCUS2433</name>
</gene>
<reference evidence="7" key="1">
    <citation type="submission" date="2018-07" db="EMBL/GenBank/DDBJ databases">
        <authorList>
            <person name="Quirk P.G."/>
            <person name="Krulwich T.A."/>
        </authorList>
    </citation>
    <scope>NUCLEOTIDE SEQUENCE</scope>
    <source>
        <strain evidence="7">96224</strain>
    </source>
</reference>
<dbReference type="GO" id="GO:0032790">
    <property type="term" value="P:ribosome disassembly"/>
    <property type="evidence" value="ECO:0007669"/>
    <property type="project" value="UniProtKB-UniRule"/>
</dbReference>
<sequence length="833" mass="92214">MKLYRQLLVTQHLSKLRFSCARYSTSTCRYEFQIKNTRNIGIIAHIDAGKTTTTERMLYYSGLTRRIGDVDEGSTVTDFLPAERSRGITIQSAAVTFRWPPLNQATTSHDGHNACVSYTINLIDTPGHADFTFEVLRSLRILDGAVCILDGVAGVEAQTEKVWGQAQKFKIPRIVFVNKLDRVGAAFGRTVRQIGSRLRGYPAVCQIPWFEKETGKFRGIGDAVNLRALWWKGESDGKNIQSFDMKELLQEDPNFHGELIKARIALVESICDFDEQLFEEWLAVNDDSLSINAQSIWASIRRCLIDGSGRLVPVFAGASFRNIGIQPLLDAVNDLLPDPTERPDPEVSIENQKCGLSEILQGRLVPNFTKNIKSATMKTLSNSLVSKIEACALVFKVASDIRRGVLVYVRVYHGRRVLQMQASDAVEISCLDKGQIGVITGLKYARTGDTLIAYPNFNPKIGPPSPLNVVQLRPIDIPPPVFFAAIEPHSIGEEKNVAETLGLLIREDPSLKLSIDEDSGQMLLSGMGDLHLEIARDRLINEYKAKATMGNIEISYRESILHATPENHIVFDREIAGKKAKAACGAIIEPIVQLATDILQKTDNFTTIHNGNLITVKFLNSTSPEELNQKLPPDLSSSLVQSSLTNGVISALSRGPRRSYPLHNTHVTIIINVESDLFSKETTLAALASVARLAVQDALKESHSNGHIIILEPLMKVLISCDDTSLGAIVHDISAARGGHVVSLGTGINEEDAIELPPIDIKKIYVPKDNFTITDINDDTNNTGQRRQVIAMVPLKEMIGYLKHVHSLTAGRGTFIMNFHRFERLKGHRERVL</sequence>
<dbReference type="HAMAP" id="MF_03059">
    <property type="entry name" value="mEF_G_2"/>
    <property type="match status" value="1"/>
</dbReference>
<dbReference type="CDD" id="cd01886">
    <property type="entry name" value="EF-G"/>
    <property type="match status" value="1"/>
</dbReference>
<feature type="binding site" evidence="5">
    <location>
        <begin position="178"/>
        <end position="181"/>
    </location>
    <ligand>
        <name>GTP</name>
        <dbReference type="ChEBI" id="CHEBI:37565"/>
    </ligand>
</feature>
<dbReference type="FunFam" id="3.30.70.870:FF:000007">
    <property type="entry name" value="Ribosome-releasing factor 2, mitochondrial"/>
    <property type="match status" value="1"/>
</dbReference>
<dbReference type="Gene3D" id="2.40.30.10">
    <property type="entry name" value="Translation factors"/>
    <property type="match status" value="1"/>
</dbReference>
<dbReference type="Pfam" id="PF14492">
    <property type="entry name" value="EFG_III"/>
    <property type="match status" value="1"/>
</dbReference>
<dbReference type="OrthoDB" id="198619at2759"/>
<evidence type="ECO:0000259" key="6">
    <source>
        <dbReference type="PROSITE" id="PS51722"/>
    </source>
</evidence>
<dbReference type="Gene3D" id="3.30.70.870">
    <property type="entry name" value="Elongation Factor G (Translational Gtpase), domain 3"/>
    <property type="match status" value="1"/>
</dbReference>
<dbReference type="InterPro" id="IPR005225">
    <property type="entry name" value="Small_GTP-bd"/>
</dbReference>
<evidence type="ECO:0000256" key="5">
    <source>
        <dbReference type="HAMAP-Rule" id="MF_03059"/>
    </source>
</evidence>
<evidence type="ECO:0000313" key="7">
    <source>
        <dbReference type="EMBL" id="SUZ09254.1"/>
    </source>
</evidence>
<dbReference type="PANTHER" id="PTHR43261:SF1">
    <property type="entry name" value="RIBOSOME-RELEASING FACTOR 2, MITOCHONDRIAL"/>
    <property type="match status" value="1"/>
</dbReference>
<dbReference type="InterPro" id="IPR014721">
    <property type="entry name" value="Ribsml_uS5_D2-typ_fold_subgr"/>
</dbReference>
<feature type="domain" description="Tr-type G" evidence="6">
    <location>
        <begin position="35"/>
        <end position="340"/>
    </location>
</feature>
<name>A0A381L5S6_BLUGR</name>
<evidence type="ECO:0000256" key="3">
    <source>
        <dbReference type="ARBA" id="ARBA00023128"/>
    </source>
</evidence>
<dbReference type="SUPFAM" id="SSF54980">
    <property type="entry name" value="EF-G C-terminal domain-like"/>
    <property type="match status" value="2"/>
</dbReference>
<dbReference type="CDD" id="cd03713">
    <property type="entry name" value="EFG_mtEFG_C"/>
    <property type="match status" value="1"/>
</dbReference>
<dbReference type="InterPro" id="IPR000640">
    <property type="entry name" value="EFG_V-like"/>
</dbReference>
<dbReference type="PRINTS" id="PR00315">
    <property type="entry name" value="ELONGATNFCT"/>
</dbReference>
<dbReference type="FunFam" id="3.40.50.300:FF:000514">
    <property type="entry name" value="Ribosome-releasing factor 2, mitochondrial"/>
    <property type="match status" value="1"/>
</dbReference>
<dbReference type="InterPro" id="IPR035647">
    <property type="entry name" value="EFG_III/V"/>
</dbReference>
<dbReference type="EMBL" id="UIGY01000046">
    <property type="protein sequence ID" value="SUZ09254.1"/>
    <property type="molecule type" value="Genomic_DNA"/>
</dbReference>
<dbReference type="PANTHER" id="PTHR43261">
    <property type="entry name" value="TRANSLATION ELONGATION FACTOR G-RELATED"/>
    <property type="match status" value="1"/>
</dbReference>
<dbReference type="Gene3D" id="3.30.70.240">
    <property type="match status" value="1"/>
</dbReference>
<comment type="function">
    <text evidence="5">Mitochondrial GTPase that mediates the disassembly of ribosomes from messenger RNA at the termination of mitochondrial protein biosynthesis. Not involved in the GTP-dependent ribosomal translocation step during translation elongation.</text>
</comment>
<evidence type="ECO:0000256" key="4">
    <source>
        <dbReference type="ARBA" id="ARBA00023134"/>
    </source>
</evidence>
<dbReference type="Gene3D" id="3.30.230.10">
    <property type="match status" value="1"/>
</dbReference>
<dbReference type="InterPro" id="IPR035649">
    <property type="entry name" value="EFG_V"/>
</dbReference>
<dbReference type="CDD" id="cd16262">
    <property type="entry name" value="EFG_III"/>
    <property type="match status" value="1"/>
</dbReference>
<accession>A0A381L5S6</accession>
<comment type="similarity">
    <text evidence="5">Belongs to the TRAFAC class translation factor GTPase superfamily. Classic translation factor GTPase family. EF-G/EF-2 subfamily.</text>
</comment>
<keyword evidence="2 5" id="KW-0648">Protein biosynthesis</keyword>
<comment type="subcellular location">
    <subcellularLocation>
        <location evidence="5">Mitochondrion</location>
    </subcellularLocation>
</comment>
<dbReference type="NCBIfam" id="TIGR00231">
    <property type="entry name" value="small_GTP"/>
    <property type="match status" value="1"/>
</dbReference>
<dbReference type="GO" id="GO:0032543">
    <property type="term" value="P:mitochondrial translation"/>
    <property type="evidence" value="ECO:0007669"/>
    <property type="project" value="UniProtKB-UniRule"/>
</dbReference>
<keyword evidence="4 5" id="KW-0342">GTP-binding</keyword>
<dbReference type="InterPro" id="IPR027417">
    <property type="entry name" value="P-loop_NTPase"/>
</dbReference>
<dbReference type="Pfam" id="PF00009">
    <property type="entry name" value="GTP_EFTU"/>
    <property type="match status" value="1"/>
</dbReference>
<dbReference type="InterPro" id="IPR041095">
    <property type="entry name" value="EFG_II"/>
</dbReference>
<evidence type="ECO:0000256" key="1">
    <source>
        <dbReference type="ARBA" id="ARBA00022741"/>
    </source>
</evidence>
<dbReference type="InterPro" id="IPR030851">
    <property type="entry name" value="EFG2"/>
</dbReference>
<keyword evidence="3 5" id="KW-0496">Mitochondrion</keyword>
<dbReference type="InterPro" id="IPR031157">
    <property type="entry name" value="G_TR_CS"/>
</dbReference>
<organism evidence="7">
    <name type="scientific">Blumeria graminis f. sp. tritici 96224</name>
    <dbReference type="NCBI Taxonomy" id="1268274"/>
    <lineage>
        <taxon>Eukaryota</taxon>
        <taxon>Fungi</taxon>
        <taxon>Dikarya</taxon>
        <taxon>Ascomycota</taxon>
        <taxon>Pezizomycotina</taxon>
        <taxon>Leotiomycetes</taxon>
        <taxon>Erysiphales</taxon>
        <taxon>Erysiphaceae</taxon>
        <taxon>Blumeria</taxon>
    </lineage>
</organism>
<dbReference type="GO" id="GO:0005759">
    <property type="term" value="C:mitochondrial matrix"/>
    <property type="evidence" value="ECO:0007669"/>
    <property type="project" value="UniProtKB-ARBA"/>
</dbReference>
<evidence type="ECO:0000256" key="2">
    <source>
        <dbReference type="ARBA" id="ARBA00022917"/>
    </source>
</evidence>
<proteinExistence type="inferred from homology"/>
<dbReference type="Pfam" id="PF00679">
    <property type="entry name" value="EFG_C"/>
    <property type="match status" value="1"/>
</dbReference>
<feature type="binding site" evidence="5">
    <location>
        <begin position="44"/>
        <end position="51"/>
    </location>
    <ligand>
        <name>GTP</name>
        <dbReference type="ChEBI" id="CHEBI:37565"/>
    </ligand>
</feature>
<dbReference type="PROSITE" id="PS51722">
    <property type="entry name" value="G_TR_2"/>
    <property type="match status" value="1"/>
</dbReference>
<dbReference type="InterPro" id="IPR009022">
    <property type="entry name" value="EFG_III"/>
</dbReference>
<keyword evidence="1 5" id="KW-0547">Nucleotide-binding</keyword>
<dbReference type="SUPFAM" id="SSF50447">
    <property type="entry name" value="Translation proteins"/>
    <property type="match status" value="1"/>
</dbReference>
<protein>
    <recommendedName>
        <fullName evidence="5">Ribosome-releasing factor 2, mitochondrial</fullName>
        <shortName evidence="5">RRF2mt</shortName>
    </recommendedName>
    <alternativeName>
        <fullName evidence="5">Elongation factor G 2, mitochondrial</fullName>
        <shortName evidence="5">EF-G2mt</shortName>
        <shortName evidence="5">mEF-G 2</shortName>
    </alternativeName>
</protein>
<dbReference type="SMART" id="SM00838">
    <property type="entry name" value="EFG_C"/>
    <property type="match status" value="1"/>
</dbReference>
<dbReference type="AlphaFoldDB" id="A0A381L5S6"/>
<dbReference type="InterPro" id="IPR009000">
    <property type="entry name" value="Transl_B-barrel_sf"/>
</dbReference>
<dbReference type="GO" id="GO:0005525">
    <property type="term" value="F:GTP binding"/>
    <property type="evidence" value="ECO:0007669"/>
    <property type="project" value="UniProtKB-UniRule"/>
</dbReference>
<dbReference type="GO" id="GO:0003924">
    <property type="term" value="F:GTPase activity"/>
    <property type="evidence" value="ECO:0007669"/>
    <property type="project" value="UniProtKB-UniRule"/>
</dbReference>
<feature type="binding site" evidence="5">
    <location>
        <begin position="124"/>
        <end position="128"/>
    </location>
    <ligand>
        <name>GTP</name>
        <dbReference type="ChEBI" id="CHEBI:37565"/>
    </ligand>
</feature>
<dbReference type="SUPFAM" id="SSF52540">
    <property type="entry name" value="P-loop containing nucleoside triphosphate hydrolases"/>
    <property type="match status" value="1"/>
</dbReference>